<dbReference type="AlphaFoldDB" id="A0AAV7JJY1"/>
<protein>
    <submittedName>
        <fullName evidence="2">Uncharacterized protein</fullName>
    </submittedName>
</protein>
<feature type="transmembrane region" description="Helical" evidence="1">
    <location>
        <begin position="12"/>
        <end position="32"/>
    </location>
</feature>
<sequence>MAIVPGLEIGFGLLLIIITWIGAFGISFAFLFFEKIRKLAIPITLTISIIITGLLLLPLAFEKEKSISLGEEDHFYVVRIVFFILLTLSSFVSIVLLAHSILFEPRYATKYTRIIW</sequence>
<keyword evidence="1" id="KW-0472">Membrane</keyword>
<dbReference type="EMBL" id="JAKMXF010000322">
    <property type="protein sequence ID" value="KAI6649107.1"/>
    <property type="molecule type" value="Genomic_DNA"/>
</dbReference>
<feature type="transmembrane region" description="Helical" evidence="1">
    <location>
        <begin position="80"/>
        <end position="103"/>
    </location>
</feature>
<evidence type="ECO:0000313" key="3">
    <source>
        <dbReference type="Proteomes" id="UP001165289"/>
    </source>
</evidence>
<proteinExistence type="predicted"/>
<evidence type="ECO:0000313" key="2">
    <source>
        <dbReference type="EMBL" id="KAI6649107.1"/>
    </source>
</evidence>
<evidence type="ECO:0000256" key="1">
    <source>
        <dbReference type="SAM" id="Phobius"/>
    </source>
</evidence>
<gene>
    <name evidence="2" type="ORF">LOD99_6828</name>
</gene>
<feature type="transmembrane region" description="Helical" evidence="1">
    <location>
        <begin position="39"/>
        <end position="60"/>
    </location>
</feature>
<dbReference type="Proteomes" id="UP001165289">
    <property type="component" value="Unassembled WGS sequence"/>
</dbReference>
<keyword evidence="1" id="KW-0812">Transmembrane</keyword>
<keyword evidence="3" id="KW-1185">Reference proteome</keyword>
<organism evidence="2 3">
    <name type="scientific">Oopsacas minuta</name>
    <dbReference type="NCBI Taxonomy" id="111878"/>
    <lineage>
        <taxon>Eukaryota</taxon>
        <taxon>Metazoa</taxon>
        <taxon>Porifera</taxon>
        <taxon>Hexactinellida</taxon>
        <taxon>Hexasterophora</taxon>
        <taxon>Lyssacinosida</taxon>
        <taxon>Leucopsacidae</taxon>
        <taxon>Oopsacas</taxon>
    </lineage>
</organism>
<comment type="caution">
    <text evidence="2">The sequence shown here is derived from an EMBL/GenBank/DDBJ whole genome shotgun (WGS) entry which is preliminary data.</text>
</comment>
<name>A0AAV7JJY1_9METZ</name>
<accession>A0AAV7JJY1</accession>
<reference evidence="2 3" key="1">
    <citation type="journal article" date="2023" name="BMC Biol.">
        <title>The compact genome of the sponge Oopsacas minuta (Hexactinellida) is lacking key metazoan core genes.</title>
        <authorList>
            <person name="Santini S."/>
            <person name="Schenkelaars Q."/>
            <person name="Jourda C."/>
            <person name="Duchesne M."/>
            <person name="Belahbib H."/>
            <person name="Rocher C."/>
            <person name="Selva M."/>
            <person name="Riesgo A."/>
            <person name="Vervoort M."/>
            <person name="Leys S.P."/>
            <person name="Kodjabachian L."/>
            <person name="Le Bivic A."/>
            <person name="Borchiellini C."/>
            <person name="Claverie J.M."/>
            <person name="Renard E."/>
        </authorList>
    </citation>
    <scope>NUCLEOTIDE SEQUENCE [LARGE SCALE GENOMIC DNA]</scope>
    <source>
        <strain evidence="2">SPO-2</strain>
    </source>
</reference>
<keyword evidence="1" id="KW-1133">Transmembrane helix</keyword>